<dbReference type="InterPro" id="IPR025836">
    <property type="entry name" value="Zn_knuckle_CX2CX4HX4C"/>
</dbReference>
<dbReference type="Proteomes" id="UP000694240">
    <property type="component" value="Chromosome 11"/>
</dbReference>
<dbReference type="GO" id="GO:0003964">
    <property type="term" value="F:RNA-directed DNA polymerase activity"/>
    <property type="evidence" value="ECO:0007669"/>
    <property type="project" value="UniProtKB-KW"/>
</dbReference>
<dbReference type="CDD" id="cd06222">
    <property type="entry name" value="RNase_H_like"/>
    <property type="match status" value="1"/>
</dbReference>
<dbReference type="InterPro" id="IPR002156">
    <property type="entry name" value="RNaseH_domain"/>
</dbReference>
<name>A0A8T1YUB5_9BRAS</name>
<keyword evidence="3" id="KW-0808">Transferase</keyword>
<dbReference type="InterPro" id="IPR025558">
    <property type="entry name" value="DUF4283"/>
</dbReference>
<dbReference type="PROSITE" id="PS50878">
    <property type="entry name" value="RT_POL"/>
    <property type="match status" value="1"/>
</dbReference>
<keyword evidence="4" id="KW-1185">Reference proteome</keyword>
<dbReference type="InterPro" id="IPR000477">
    <property type="entry name" value="RT_dom"/>
</dbReference>
<dbReference type="EMBL" id="JAEFBK010000011">
    <property type="protein sequence ID" value="KAG7550011.1"/>
    <property type="molecule type" value="Genomic_DNA"/>
</dbReference>
<dbReference type="PANTHER" id="PTHR33116">
    <property type="entry name" value="REVERSE TRANSCRIPTASE ZINC-BINDING DOMAIN-CONTAINING PROTEIN-RELATED-RELATED"/>
    <property type="match status" value="1"/>
</dbReference>
<evidence type="ECO:0000313" key="4">
    <source>
        <dbReference type="Proteomes" id="UP000694240"/>
    </source>
</evidence>
<sequence>MSSAMDKAMMAMSLDEEDLPFEMPDLPQFSSCEKNVLSLVGRLLNPQSQSMSNLILNMPRKWQKVGRVRGVALSLEKFQFIFNNDHDLTEVLEKGFQTFNEWGILIERWSETPPPDSLQFTPLWVQIRNIPLNYYTEQAITCLGDLVGQVTEVVFDPAKPQNKEFVRVKINFDVSRPLRRSKLINLPKGLSTTVSYFYERVQKRCYRCQRLTHEQEACPIQLKQIQDQIIDRKMGRKVEKSKAPLVLKQGDVLFGVLKEEQVGIHPLLGRPRIAPDVLEGMRQYLMVANGEERLIREERVKKSVAEAEKDPISQKTVLRLEPAPIVSNDFDKGKGIVFGYESSSTSPKVAPLSAAPSPRISGLGSFDFLAGSSQIPSSLAGGEALVDYSYSSSFSQPSSTGYEVGFSEASPSGTKQRKTSRRKRPYISKRKPKTAEGSPGFGAGIGEVPKSAGLQVGAMEKRKGVMGLGRPQELTVQRLMEMRKKHFPEILFLMETMNIRNVLVDIQVWLGYDRVYTVEPVGRCGGLALFWKKSVDMEILSADKNILDLLVNIGNSRFFLSCVYGNPNSSLRNQVWERLSRLAINRTDCWAMVGDFNEILHNGEKLGGPRRSEASFSDFADMLNVGGMVELKSTGNGFTWGGKRNDLWIQCKLDRCFGNKDWFRCFPASNQAFLDKKGSDHRPVLVKLVSSQDSYRGSFRFDKRMLHKPMVKEAVSQAWNASTSVFGQSISERLRRCRKSLSNWKKENGTNAKVKIDLIQREIEVVHASVFPSFDRMRVLKRDLVLAHREEESYWQQKTRQKWMLSGDKNTKYFHASVKSERSSNGLDMLVDDDGNTHKSEASKGDVAAKYFHDLFSSSYPDNCEQIFHDFIPRITSDMNESLLREVTKEEVKDAVFSIKASSAPGYDGMTGFFFQQYWEIVGSQLTVEVLRFFSEGCFEKEWNFTQLCLIPKKVGASSMKDLRPISLCSVMYKVISKILVSRLKPLLSKIVSPNQSAFVEKRLISDNIIIAHEVVHSLRTHSASSKEFMAIKTDMSKAFDRVEWSYLRNLLTALGFHAIWVEWIMKCVTTVSYTVLINGQPHGLVIPQRGLRQGDPLSPFLFILCTEGLTHLLNKAEKNGLISGLQFSHQGPSIHHLLFADDSLFICKALEEECAAFKEILDLYGRATGQIINLDKSSITFGSKISDLDKALIKTKMGIFNEGGAGTYLGLPECFSGSKVEMLDYIHGRLKNRLSGWFARTLSQGGKEVLIKSVAMAMPVYAMSCFKLPKSTCESLSSAMSAFWWSTMEHHKKIHWVSWGKLCLSKDKGGLGFKDIELFNQALLAKQSWRLLHDPACLLSRFLKSRYYEDSSILEARLGDRPSFAWRSILHGRELLIKGLRQGIGDGASVNVWTTRWIQDDVLRPPFMKNIIVNLDLKVQDLIDPITKRWDENSLQEHFFPRDQSIIRRIKPATSSPDFMVWLHNRSGTYSVRSGYWLASQNHNVDLLLEAAALPSINPIKDKIWEVLAPSKIKMFLWKAVSGALPVAERLMTRGVRIDPRCSSCGFEGESINHLLFLCPLARQIWALSNIPSPINGFEDHSLFHNVHYVLLMAKDLKLPIASRRSVPWIFWILWKNRNSLLFEGMTFHPLDIVTKVLDDSEKWFLAQQVEKEEEFKSARVGAGGRKPWKPPDHSWLKCNIASSWDKHNRIGGGAWVLRNSRGEVLLHSRRSFGGMESKQDVELECWLWALESLRSLRIRRFVLAVEEKYLLDVVLRPDAWPSFKSQSESLAIALSHFPFWKIQFEERSANKGAFLIAQSVTREDRRQSYVASGYPFWLHDLFNEEMTTT</sequence>
<reference evidence="3 4" key="1">
    <citation type="submission" date="2020-12" db="EMBL/GenBank/DDBJ databases">
        <title>Concerted genomic and epigenomic changes stabilize Arabidopsis allopolyploids.</title>
        <authorList>
            <person name="Chen Z."/>
        </authorList>
    </citation>
    <scope>NUCLEOTIDE SEQUENCE [LARGE SCALE GENOMIC DNA]</scope>
    <source>
        <strain evidence="3">Allo738</strain>
        <tissue evidence="3">Leaf</tissue>
    </source>
</reference>
<keyword evidence="3" id="KW-0695">RNA-directed DNA polymerase</keyword>
<dbReference type="Pfam" id="PF14392">
    <property type="entry name" value="zf-CCHC_4"/>
    <property type="match status" value="1"/>
</dbReference>
<dbReference type="InterPro" id="IPR026960">
    <property type="entry name" value="RVT-Znf"/>
</dbReference>
<comment type="caution">
    <text evidence="3">The sequence shown here is derived from an EMBL/GenBank/DDBJ whole genome shotgun (WGS) entry which is preliminary data.</text>
</comment>
<feature type="domain" description="Reverse transcriptase" evidence="2">
    <location>
        <begin position="932"/>
        <end position="1214"/>
    </location>
</feature>
<gene>
    <name evidence="3" type="ORF">ISN45_Aa06g008440</name>
</gene>
<evidence type="ECO:0000256" key="1">
    <source>
        <dbReference type="SAM" id="MobiDB-lite"/>
    </source>
</evidence>
<dbReference type="PANTHER" id="PTHR33116:SF86">
    <property type="entry name" value="REVERSE TRANSCRIPTASE DOMAIN-CONTAINING PROTEIN"/>
    <property type="match status" value="1"/>
</dbReference>
<evidence type="ECO:0000259" key="2">
    <source>
        <dbReference type="PROSITE" id="PS50878"/>
    </source>
</evidence>
<dbReference type="CDD" id="cd01650">
    <property type="entry name" value="RT_nLTR_like"/>
    <property type="match status" value="1"/>
</dbReference>
<dbReference type="GO" id="GO:0003676">
    <property type="term" value="F:nucleic acid binding"/>
    <property type="evidence" value="ECO:0007669"/>
    <property type="project" value="InterPro"/>
</dbReference>
<dbReference type="Pfam" id="PF00078">
    <property type="entry name" value="RVT_1"/>
    <property type="match status" value="1"/>
</dbReference>
<keyword evidence="3" id="KW-0548">Nucleotidyltransferase</keyword>
<feature type="compositionally biased region" description="Basic residues" evidence="1">
    <location>
        <begin position="415"/>
        <end position="432"/>
    </location>
</feature>
<proteinExistence type="predicted"/>
<dbReference type="Pfam" id="PF14111">
    <property type="entry name" value="DUF4283"/>
    <property type="match status" value="1"/>
</dbReference>
<dbReference type="InterPro" id="IPR005135">
    <property type="entry name" value="Endo/exonuclease/phosphatase"/>
</dbReference>
<protein>
    <submittedName>
        <fullName evidence="3">Reverse transcriptase zinc-binding domain</fullName>
    </submittedName>
</protein>
<dbReference type="Pfam" id="PF03372">
    <property type="entry name" value="Exo_endo_phos"/>
    <property type="match status" value="1"/>
</dbReference>
<dbReference type="GO" id="GO:0004523">
    <property type="term" value="F:RNA-DNA hybrid ribonuclease activity"/>
    <property type="evidence" value="ECO:0007669"/>
    <property type="project" value="InterPro"/>
</dbReference>
<accession>A0A8T1YUB5</accession>
<organism evidence="3 4">
    <name type="scientific">Arabidopsis thaliana x Arabidopsis arenosa</name>
    <dbReference type="NCBI Taxonomy" id="1240361"/>
    <lineage>
        <taxon>Eukaryota</taxon>
        <taxon>Viridiplantae</taxon>
        <taxon>Streptophyta</taxon>
        <taxon>Embryophyta</taxon>
        <taxon>Tracheophyta</taxon>
        <taxon>Spermatophyta</taxon>
        <taxon>Magnoliopsida</taxon>
        <taxon>eudicotyledons</taxon>
        <taxon>Gunneridae</taxon>
        <taxon>Pentapetalae</taxon>
        <taxon>rosids</taxon>
        <taxon>malvids</taxon>
        <taxon>Brassicales</taxon>
        <taxon>Brassicaceae</taxon>
        <taxon>Camelineae</taxon>
        <taxon>Arabidopsis</taxon>
    </lineage>
</organism>
<feature type="region of interest" description="Disordered" evidence="1">
    <location>
        <begin position="401"/>
        <end position="446"/>
    </location>
</feature>
<dbReference type="Pfam" id="PF13456">
    <property type="entry name" value="RVT_3"/>
    <property type="match status" value="1"/>
</dbReference>
<dbReference type="Pfam" id="PF13966">
    <property type="entry name" value="zf-RVT"/>
    <property type="match status" value="1"/>
</dbReference>
<evidence type="ECO:0000313" key="3">
    <source>
        <dbReference type="EMBL" id="KAG7550011.1"/>
    </source>
</evidence>
<dbReference type="InterPro" id="IPR044730">
    <property type="entry name" value="RNase_H-like_dom_plant"/>
</dbReference>